<evidence type="ECO:0000313" key="8">
    <source>
        <dbReference type="EMBL" id="MBR0599814.1"/>
    </source>
</evidence>
<evidence type="ECO:0000256" key="2">
    <source>
        <dbReference type="ARBA" id="ARBA00022448"/>
    </source>
</evidence>
<dbReference type="InterPro" id="IPR005829">
    <property type="entry name" value="Sugar_transporter_CS"/>
</dbReference>
<dbReference type="AlphaFoldDB" id="A0A8J8B2Y8"/>
<dbReference type="InterPro" id="IPR011701">
    <property type="entry name" value="MFS"/>
</dbReference>
<feature type="transmembrane region" description="Helical" evidence="6">
    <location>
        <begin position="346"/>
        <end position="373"/>
    </location>
</feature>
<dbReference type="GO" id="GO:0046943">
    <property type="term" value="F:carboxylic acid transmembrane transporter activity"/>
    <property type="evidence" value="ECO:0007669"/>
    <property type="project" value="TreeGrafter"/>
</dbReference>
<name>A0A8J8B2Y8_9FIRM</name>
<reference evidence="8" key="2">
    <citation type="submission" date="2021-04" db="EMBL/GenBank/DDBJ databases">
        <authorList>
            <person name="Liu J."/>
        </authorList>
    </citation>
    <scope>NUCLEOTIDE SEQUENCE</scope>
    <source>
        <strain evidence="8">BAD-6</strain>
    </source>
</reference>
<dbReference type="GO" id="GO:0005886">
    <property type="term" value="C:plasma membrane"/>
    <property type="evidence" value="ECO:0007669"/>
    <property type="project" value="UniProtKB-SubCell"/>
</dbReference>
<keyword evidence="5 6" id="KW-0472">Membrane</keyword>
<comment type="caution">
    <text evidence="8">The sequence shown here is derived from an EMBL/GenBank/DDBJ whole genome shotgun (WGS) entry which is preliminary data.</text>
</comment>
<dbReference type="SUPFAM" id="SSF103473">
    <property type="entry name" value="MFS general substrate transporter"/>
    <property type="match status" value="1"/>
</dbReference>
<feature type="transmembrane region" description="Helical" evidence="6">
    <location>
        <begin position="255"/>
        <end position="276"/>
    </location>
</feature>
<dbReference type="InterPro" id="IPR036259">
    <property type="entry name" value="MFS_trans_sf"/>
</dbReference>
<protein>
    <submittedName>
        <fullName evidence="8">MFS transporter</fullName>
    </submittedName>
</protein>
<dbReference type="PROSITE" id="PS00216">
    <property type="entry name" value="SUGAR_TRANSPORT_1"/>
    <property type="match status" value="1"/>
</dbReference>
<dbReference type="Pfam" id="PF07690">
    <property type="entry name" value="MFS_1"/>
    <property type="match status" value="1"/>
</dbReference>
<keyword evidence="2" id="KW-0813">Transport</keyword>
<evidence type="ECO:0000256" key="5">
    <source>
        <dbReference type="ARBA" id="ARBA00023136"/>
    </source>
</evidence>
<organism evidence="8 9">
    <name type="scientific">Sinanaerobacter chloroacetimidivorans</name>
    <dbReference type="NCBI Taxonomy" id="2818044"/>
    <lineage>
        <taxon>Bacteria</taxon>
        <taxon>Bacillati</taxon>
        <taxon>Bacillota</taxon>
        <taxon>Clostridia</taxon>
        <taxon>Peptostreptococcales</taxon>
        <taxon>Anaerovoracaceae</taxon>
        <taxon>Sinanaerobacter</taxon>
    </lineage>
</organism>
<feature type="transmembrane region" description="Helical" evidence="6">
    <location>
        <begin position="143"/>
        <end position="161"/>
    </location>
</feature>
<reference evidence="8" key="1">
    <citation type="submission" date="2021-04" db="EMBL/GenBank/DDBJ databases">
        <title>Sinoanaerobacter chloroacetimidivorans sp. nov., an obligate anaerobic bacterium isolated from anaerobic sludge.</title>
        <authorList>
            <person name="Bao Y."/>
        </authorList>
    </citation>
    <scope>NUCLEOTIDE SEQUENCE</scope>
    <source>
        <strain evidence="8">BAD-6</strain>
    </source>
</reference>
<feature type="transmembrane region" description="Helical" evidence="6">
    <location>
        <begin position="288"/>
        <end position="308"/>
    </location>
</feature>
<keyword evidence="3 6" id="KW-0812">Transmembrane</keyword>
<keyword evidence="9" id="KW-1185">Reference proteome</keyword>
<evidence type="ECO:0000256" key="3">
    <source>
        <dbReference type="ARBA" id="ARBA00022692"/>
    </source>
</evidence>
<dbReference type="InterPro" id="IPR020846">
    <property type="entry name" value="MFS_dom"/>
</dbReference>
<feature type="transmembrane region" description="Helical" evidence="6">
    <location>
        <begin position="167"/>
        <end position="188"/>
    </location>
</feature>
<feature type="transmembrane region" description="Helical" evidence="6">
    <location>
        <begin position="53"/>
        <end position="70"/>
    </location>
</feature>
<accession>A0A8J8B2Y8</accession>
<dbReference type="Proteomes" id="UP000675664">
    <property type="component" value="Unassembled WGS sequence"/>
</dbReference>
<dbReference type="PANTHER" id="PTHR23508">
    <property type="entry name" value="CARBOXYLIC ACID TRANSPORTER PROTEIN HOMOLOG"/>
    <property type="match status" value="1"/>
</dbReference>
<dbReference type="Gene3D" id="1.20.1250.20">
    <property type="entry name" value="MFS general substrate transporter like domains"/>
    <property type="match status" value="2"/>
</dbReference>
<feature type="transmembrane region" description="Helical" evidence="6">
    <location>
        <begin position="314"/>
        <end position="334"/>
    </location>
</feature>
<keyword evidence="4 6" id="KW-1133">Transmembrane helix</keyword>
<feature type="transmembrane region" description="Helical" evidence="6">
    <location>
        <begin position="379"/>
        <end position="400"/>
    </location>
</feature>
<feature type="domain" description="Major facilitator superfamily (MFS) profile" evidence="7">
    <location>
        <begin position="16"/>
        <end position="404"/>
    </location>
</feature>
<evidence type="ECO:0000256" key="4">
    <source>
        <dbReference type="ARBA" id="ARBA00022989"/>
    </source>
</evidence>
<sequence length="414" mass="44530">MEDVTLNSSQNNIKTMTVIYGIGNGFAFFDRVLIAMLFPFVLPAFGLDYSQGGLLLSCMAVGYIVFSILGGNLSDRVGRKKILLPSLIVFSVGSMITGFANNFAQLIGIRTAIGAFEGSYNSAAAAQVSEEAPPEKKGSFMGLYLSFAMLLLGFFCPIYATNVGAALGWRWACYLTIIPGVILALLAWRTVKETKKTWDLSEQNAGEKVKVSYLDIFKEKNIIVCIIMAMFGMTWQWSWTGYGTSFFMTERGFDAAAAGGIMSAMGLGGWLGMMAVPALSDKFGRKKTMAISAVIAFLFTLLLIYQSANLPPAAIFIIFFVAAFFGNGMFPIFLLTASTESVRPELGASTVGLVSSIGEIVGIAIAPPILGAIGDSYNLTMSMTVAAFALVIAFFVNLLLRETAPNIIKQKSSI</sequence>
<gene>
    <name evidence="8" type="ORF">KCX82_18175</name>
</gene>
<comment type="subcellular location">
    <subcellularLocation>
        <location evidence="1">Cell membrane</location>
        <topology evidence="1">Multi-pass membrane protein</topology>
    </subcellularLocation>
</comment>
<dbReference type="EMBL" id="JAGSND010000017">
    <property type="protein sequence ID" value="MBR0599814.1"/>
    <property type="molecule type" value="Genomic_DNA"/>
</dbReference>
<evidence type="ECO:0000256" key="1">
    <source>
        <dbReference type="ARBA" id="ARBA00004651"/>
    </source>
</evidence>
<evidence type="ECO:0000256" key="6">
    <source>
        <dbReference type="SAM" id="Phobius"/>
    </source>
</evidence>
<dbReference type="PANTHER" id="PTHR23508:SF10">
    <property type="entry name" value="CARBOXYLIC ACID TRANSPORTER PROTEIN HOMOLOG"/>
    <property type="match status" value="1"/>
</dbReference>
<evidence type="ECO:0000259" key="7">
    <source>
        <dbReference type="PROSITE" id="PS50850"/>
    </source>
</evidence>
<dbReference type="RefSeq" id="WP_227019947.1">
    <property type="nucleotide sequence ID" value="NZ_JAGSND010000017.1"/>
</dbReference>
<evidence type="ECO:0000313" key="9">
    <source>
        <dbReference type="Proteomes" id="UP000675664"/>
    </source>
</evidence>
<feature type="transmembrane region" description="Helical" evidence="6">
    <location>
        <begin position="18"/>
        <end position="41"/>
    </location>
</feature>
<dbReference type="PROSITE" id="PS50850">
    <property type="entry name" value="MFS"/>
    <property type="match status" value="1"/>
</dbReference>
<proteinExistence type="predicted"/>
<feature type="transmembrane region" description="Helical" evidence="6">
    <location>
        <begin position="222"/>
        <end position="239"/>
    </location>
</feature>